<dbReference type="EMBL" id="UOFL01000191">
    <property type="protein sequence ID" value="VAW80206.1"/>
    <property type="molecule type" value="Genomic_DNA"/>
</dbReference>
<dbReference type="FunFam" id="3.40.47.10:FF:000019">
    <property type="entry name" value="Polyketide synthase type I"/>
    <property type="match status" value="1"/>
</dbReference>
<dbReference type="Pfam" id="PF02801">
    <property type="entry name" value="Ketoacyl-synt_C"/>
    <property type="match status" value="1"/>
</dbReference>
<protein>
    <submittedName>
        <fullName evidence="8">Polyketide synthase modules and related proteins</fullName>
    </submittedName>
</protein>
<dbReference type="Pfam" id="PF00550">
    <property type="entry name" value="PP-binding"/>
    <property type="match status" value="1"/>
</dbReference>
<dbReference type="InterPro" id="IPR032821">
    <property type="entry name" value="PKS_assoc"/>
</dbReference>
<dbReference type="GO" id="GO:0006633">
    <property type="term" value="P:fatty acid biosynthetic process"/>
    <property type="evidence" value="ECO:0007669"/>
    <property type="project" value="TreeGrafter"/>
</dbReference>
<reference evidence="8" key="1">
    <citation type="submission" date="2018-06" db="EMBL/GenBank/DDBJ databases">
        <authorList>
            <person name="Zhirakovskaya E."/>
        </authorList>
    </citation>
    <scope>NUCLEOTIDE SEQUENCE</scope>
</reference>
<dbReference type="InterPro" id="IPR020843">
    <property type="entry name" value="ER"/>
</dbReference>
<dbReference type="Gene3D" id="3.90.180.10">
    <property type="entry name" value="Medium-chain alcohol dehydrogenases, catalytic domain"/>
    <property type="match status" value="1"/>
</dbReference>
<proteinExistence type="predicted"/>
<dbReference type="InterPro" id="IPR049552">
    <property type="entry name" value="PKS_DH_N"/>
</dbReference>
<dbReference type="InterPro" id="IPR013154">
    <property type="entry name" value="ADH-like_N"/>
</dbReference>
<dbReference type="Pfam" id="PF00698">
    <property type="entry name" value="Acyl_transf_1"/>
    <property type="match status" value="1"/>
</dbReference>
<feature type="domain" description="Ketosynthase family 3 (KS3)" evidence="6">
    <location>
        <begin position="33"/>
        <end position="459"/>
    </location>
</feature>
<keyword evidence="3" id="KW-0808">Transferase</keyword>
<dbReference type="InterPro" id="IPR006162">
    <property type="entry name" value="Ppantetheine_attach_site"/>
</dbReference>
<feature type="domain" description="PKS/mFAS DH" evidence="7">
    <location>
        <begin position="995"/>
        <end position="1284"/>
    </location>
</feature>
<dbReference type="GO" id="GO:0004312">
    <property type="term" value="F:fatty acid synthase activity"/>
    <property type="evidence" value="ECO:0007669"/>
    <property type="project" value="TreeGrafter"/>
</dbReference>
<dbReference type="InterPro" id="IPR020807">
    <property type="entry name" value="PKS_DH"/>
</dbReference>
<dbReference type="SMART" id="SM00827">
    <property type="entry name" value="PKS_AT"/>
    <property type="match status" value="1"/>
</dbReference>
<dbReference type="Pfam" id="PF16197">
    <property type="entry name" value="KAsynt_C_assoc"/>
    <property type="match status" value="1"/>
</dbReference>
<dbReference type="InterPro" id="IPR014030">
    <property type="entry name" value="Ketoacyl_synth_N"/>
</dbReference>
<dbReference type="InterPro" id="IPR020841">
    <property type="entry name" value="PKS_Beta-ketoAc_synthase_dom"/>
</dbReference>
<dbReference type="InterPro" id="IPR016036">
    <property type="entry name" value="Malonyl_transacylase_ACP-bd"/>
</dbReference>
<dbReference type="Gene3D" id="3.10.129.110">
    <property type="entry name" value="Polyketide synthase dehydratase"/>
    <property type="match status" value="1"/>
</dbReference>
<accession>A0A3B0ZHL8</accession>
<evidence type="ECO:0000256" key="2">
    <source>
        <dbReference type="ARBA" id="ARBA00022553"/>
    </source>
</evidence>
<dbReference type="Pfam" id="PF08659">
    <property type="entry name" value="KR"/>
    <property type="match status" value="1"/>
</dbReference>
<dbReference type="CDD" id="cd05195">
    <property type="entry name" value="enoyl_red"/>
    <property type="match status" value="1"/>
</dbReference>
<dbReference type="Gene3D" id="3.40.366.10">
    <property type="entry name" value="Malonyl-Coenzyme A Acyl Carrier Protein, domain 2"/>
    <property type="match status" value="1"/>
</dbReference>
<dbReference type="PROSITE" id="PS00012">
    <property type="entry name" value="PHOSPHOPANTETHEINE"/>
    <property type="match status" value="1"/>
</dbReference>
<dbReference type="GO" id="GO:0031177">
    <property type="term" value="F:phosphopantetheine binding"/>
    <property type="evidence" value="ECO:0007669"/>
    <property type="project" value="InterPro"/>
</dbReference>
<dbReference type="PANTHER" id="PTHR43775:SF37">
    <property type="entry name" value="SI:DKEY-61P9.11"/>
    <property type="match status" value="1"/>
</dbReference>
<dbReference type="InterPro" id="IPR050091">
    <property type="entry name" value="PKS_NRPS_Biosynth_Enz"/>
</dbReference>
<dbReference type="SMART" id="SM01294">
    <property type="entry name" value="PKS_PP_betabranch"/>
    <property type="match status" value="1"/>
</dbReference>
<gene>
    <name evidence="8" type="ORF">MNBD_GAMMA12-2517</name>
</gene>
<dbReference type="InterPro" id="IPR057326">
    <property type="entry name" value="KR_dom"/>
</dbReference>
<dbReference type="InterPro" id="IPR014031">
    <property type="entry name" value="Ketoacyl_synth_C"/>
</dbReference>
<dbReference type="GO" id="GO:0071770">
    <property type="term" value="P:DIM/DIP cell wall layer assembly"/>
    <property type="evidence" value="ECO:0007669"/>
    <property type="project" value="TreeGrafter"/>
</dbReference>
<dbReference type="InterPro" id="IPR036736">
    <property type="entry name" value="ACP-like_sf"/>
</dbReference>
<dbReference type="Pfam" id="PF22621">
    <property type="entry name" value="CurL-like_PKS_C"/>
    <property type="match status" value="1"/>
</dbReference>
<dbReference type="Gene3D" id="1.10.1200.10">
    <property type="entry name" value="ACP-like"/>
    <property type="match status" value="1"/>
</dbReference>
<dbReference type="PROSITE" id="PS52004">
    <property type="entry name" value="KS3_2"/>
    <property type="match status" value="1"/>
</dbReference>
<dbReference type="SUPFAM" id="SSF51735">
    <property type="entry name" value="NAD(P)-binding Rossmann-fold domains"/>
    <property type="match status" value="3"/>
</dbReference>
<dbReference type="SMART" id="SM00822">
    <property type="entry name" value="PKS_KR"/>
    <property type="match status" value="1"/>
</dbReference>
<dbReference type="FunFam" id="3.40.50.720:FF:000209">
    <property type="entry name" value="Polyketide synthase Pks12"/>
    <property type="match status" value="1"/>
</dbReference>
<feature type="domain" description="Carrier" evidence="5">
    <location>
        <begin position="2163"/>
        <end position="2241"/>
    </location>
</feature>
<sequence>MNSEQGDKDLIRKALLQIKSLKLKIEEFENRETEAIAIVGMACRFPGNVSDPESFWELLKQGKDGITDIPEPRWNVDEYFNDDPSVPGKMYTRKGGFISDVDQFDASFFGISPREADNLDPQQRLLTEVSWEALENAACTDQQLKRSKTGVFVGICNGDYAQKLHDLALEEINAYMASGNAFSMAAGRLSYILGAQGPSLSLDTSCSSSLVAVHLACKSLRDKESNMAIAAGVNNILYPLAYINLSKSQMLAADGRCKAFDEKADGYVRGEGCGVIILKRLSDAIKNKDKILGLIAGSATNHDGPSGGLTVPNGPAQQAVIKSALANAKVTANNISYVEAHGTGTALGDPIELGALGSIFADSHNKKSPLYVGAVKTNIGHLEAAAGIAGLIKTCLSLQKEAIAPHLHFDTPNSHVDWDNLPIKIPTELTPWKRGDQRRLAGVSSFGFSGTNAHIILEEAPLTESLSPNTPEREFHLLCLSAKTEQALKCLVLKYQDYFKSLLKQAEQSDQSDSAYCDISADINAGNISYTSHIGRSHFKHRLSLVGKNISEWLEQLDEYQGSEQVINGQQAQCLGLSAKVIEPIPKIGFLYTGQGSQYPDMGKNLYDTEAVFRDSLHDSQEILKDLLAYPLTEVLYGKHQNVLSQTEYTQPALFAIEIALTALWKSWGIQPDYVLGHSLGEYVAACVSGVMTIAEGLSLVAERGRLMQTLAVQGGMLSVLGDENIIQEVLTTFANNKFKNSDDNNAISQENRDDSLADPAIVEISAYNAPGNLVLSGQNAALEQVDKLLIKAGIKTRTLNVSTAFHSTLVEPMLDDFSHALNKIQLKKPTKTFVSALTGKLVGEEVTQASYWTRHIREAVNFRAGVQTLRQAGVSVLIELGPAPVLSALAEQTLEQSIATESQQNPHHAAIACLPSVRKNFNNHHTMLTTLAELYRRGVAIQWESVDQGYDRYKVNLPTYAFQHQRYWIDVQSSPSASVSASKKSQALQEHSHHPLLGEQLILARPNPTDTWFSQTLSPNSPAYLKSHQVFGQTIYPAAAYIEMALSAGQQLLKTEQLHIVDLRLLTVLSLKEPTEVQTLLQSKESGEYEFQIFSQQHTEQSSEWVTHASGLLQKNSSTFTQTESTRDLQAIKTRISHTQDVSGLYAQYEQIGIEYGPDFRTITTLDGGDGESLARLTLPSSVSETAVDEYHLHPTLLDGAFQSLLGGNQVLSAESTYLPVEISELNFYPHTAKELWCHASIQDFDEHAKYIHCHVTIMDETGALVVEVNGLTLKKISKINVMSQQTDSITRHFYEQQWKSCELLNTTTEINPEIDNTINIETNDNLTPLEVNNNATPINNRLQANDLSGGKSLAALTRKSCLLISPDNDTSHSLIQQMINKGYHFEWIDSAKIETSVDNITTSIASLFTSITDVLYAPDLSQNDFDEKTDQTIISQQQNTVACKSLQNSVDLLALTQQLISNNNSISVWLLTQQAQSVVTSDQLQGLMQSPLWGMGKVIALEHPELHCKRIDIDRPDPKNISQYICNEFNSQNTEDQIAYRAGQRYVARLAAYHSTEKTPPKGVWRLGLDERGTLDNIYYQSIERRPPQADEVEVKIHAAGMNFRDVLNALGMYPGDPGLLGGECAGDVVSVGKNVTHLNIGDRVLGIAPGSFSQYVTVPANMFAKMASNLTYAQAAGLPIVYLTTHYTLNYLGNLQAGEKILIHAATGGVGQAAIQLARKAGAEIYATASPSKWQVLDQLGVTHKMNSRSLDFVEEIEQGLGEAGIDLVLNSLSGDYIEKTASLIKEQGRFIEIGKRDVWTVEEMTTHSPHINYHLVDLVDVCEKDPQLIQTMYNELMSWFESGELVAADPTQFPISQYEDAFRFMQQAKHTGKIVLQLPEQTESIDLKNTASYLVTGGLGGLGRLVTEWLINKGAGHVVLLSRQAADASAQQFIEKFSGKVSVLVTDVADFAQLQAAIQTTEQMGQLKGIIHAAGVLDDGVIRQQSPARFNKVFSAKVQGSWNLHQCTIDKALDFFVMFSSTASLMGSPGQSNYAAANSFMDSFAAWRQAQSFPALSVNWGPWDQAGMAADTQKSMQAQWARQGIYTLQSAQCDEYFTALFLEPQTKSQIAVLNIDWQTFAEQDSSHLSTQFLEQFSGHKDPSACAHWVNEILASPAQQQLPNLLTHLKSEVGKVLNIKSVGSIGLRERMFDLGMDSLMAVELSNRLKKDLGTDMPSTLIFDYPTVEALAGYLAEEVLGLGQTQDKDQVQDKAKFTESTIAVDDEMNDLFDELDEMSDEDASSHLT</sequence>
<evidence type="ECO:0000259" key="7">
    <source>
        <dbReference type="PROSITE" id="PS52019"/>
    </source>
</evidence>
<dbReference type="InterPro" id="IPR049900">
    <property type="entry name" value="PKS_mFAS_DH"/>
</dbReference>
<dbReference type="Pfam" id="PF14765">
    <property type="entry name" value="PS-DH"/>
    <property type="match status" value="1"/>
</dbReference>
<dbReference type="InterPro" id="IPR036291">
    <property type="entry name" value="NAD(P)-bd_dom_sf"/>
</dbReference>
<dbReference type="PANTHER" id="PTHR43775">
    <property type="entry name" value="FATTY ACID SYNTHASE"/>
    <property type="match status" value="1"/>
</dbReference>
<evidence type="ECO:0000259" key="5">
    <source>
        <dbReference type="PROSITE" id="PS50075"/>
    </source>
</evidence>
<dbReference type="InterPro" id="IPR049551">
    <property type="entry name" value="PKS_DH_C"/>
</dbReference>
<dbReference type="SMART" id="SM00823">
    <property type="entry name" value="PKS_PP"/>
    <property type="match status" value="1"/>
</dbReference>
<dbReference type="InterPro" id="IPR013968">
    <property type="entry name" value="PKS_KR"/>
</dbReference>
<dbReference type="SMART" id="SM00829">
    <property type="entry name" value="PKS_ER"/>
    <property type="match status" value="1"/>
</dbReference>
<dbReference type="SUPFAM" id="SSF47336">
    <property type="entry name" value="ACP-like"/>
    <property type="match status" value="1"/>
</dbReference>
<dbReference type="GO" id="GO:0016491">
    <property type="term" value="F:oxidoreductase activity"/>
    <property type="evidence" value="ECO:0007669"/>
    <property type="project" value="InterPro"/>
</dbReference>
<dbReference type="GO" id="GO:0005886">
    <property type="term" value="C:plasma membrane"/>
    <property type="evidence" value="ECO:0007669"/>
    <property type="project" value="TreeGrafter"/>
</dbReference>
<dbReference type="Gene3D" id="3.40.50.720">
    <property type="entry name" value="NAD(P)-binding Rossmann-like Domain"/>
    <property type="match status" value="3"/>
</dbReference>
<dbReference type="InterPro" id="IPR011032">
    <property type="entry name" value="GroES-like_sf"/>
</dbReference>
<dbReference type="GO" id="GO:0005737">
    <property type="term" value="C:cytoplasm"/>
    <property type="evidence" value="ECO:0007669"/>
    <property type="project" value="TreeGrafter"/>
</dbReference>
<dbReference type="InterPro" id="IPR009081">
    <property type="entry name" value="PP-bd_ACP"/>
</dbReference>
<organism evidence="8">
    <name type="scientific">hydrothermal vent metagenome</name>
    <dbReference type="NCBI Taxonomy" id="652676"/>
    <lineage>
        <taxon>unclassified sequences</taxon>
        <taxon>metagenomes</taxon>
        <taxon>ecological metagenomes</taxon>
    </lineage>
</organism>
<dbReference type="SUPFAM" id="SSF55048">
    <property type="entry name" value="Probable ACP-binding domain of malonyl-CoA ACP transacylase"/>
    <property type="match status" value="1"/>
</dbReference>
<dbReference type="SUPFAM" id="SSF53901">
    <property type="entry name" value="Thiolase-like"/>
    <property type="match status" value="1"/>
</dbReference>
<dbReference type="InterPro" id="IPR001227">
    <property type="entry name" value="Ac_transferase_dom_sf"/>
</dbReference>
<dbReference type="CDD" id="cd00833">
    <property type="entry name" value="PKS"/>
    <property type="match status" value="1"/>
</dbReference>
<dbReference type="CDD" id="cd08955">
    <property type="entry name" value="KR_2_FAS_SDR_x"/>
    <property type="match status" value="1"/>
</dbReference>
<dbReference type="PROSITE" id="PS52019">
    <property type="entry name" value="PKS_MFAS_DH"/>
    <property type="match status" value="1"/>
</dbReference>
<keyword evidence="4" id="KW-0511">Multifunctional enzyme</keyword>
<dbReference type="InterPro" id="IPR014043">
    <property type="entry name" value="Acyl_transferase_dom"/>
</dbReference>
<name>A0A3B0ZHL8_9ZZZZ</name>
<keyword evidence="1" id="KW-0596">Phosphopantetheine</keyword>
<dbReference type="SUPFAM" id="SSF52151">
    <property type="entry name" value="FabD/lysophospholipase-like"/>
    <property type="match status" value="1"/>
</dbReference>
<evidence type="ECO:0000313" key="8">
    <source>
        <dbReference type="EMBL" id="VAW80206.1"/>
    </source>
</evidence>
<dbReference type="SUPFAM" id="SSF50129">
    <property type="entry name" value="GroES-like"/>
    <property type="match status" value="1"/>
</dbReference>
<evidence type="ECO:0000259" key="6">
    <source>
        <dbReference type="PROSITE" id="PS52004"/>
    </source>
</evidence>
<dbReference type="InterPro" id="IPR016039">
    <property type="entry name" value="Thiolase-like"/>
</dbReference>
<dbReference type="Pfam" id="PF21089">
    <property type="entry name" value="PKS_DH_N"/>
    <property type="match status" value="1"/>
</dbReference>
<dbReference type="InterPro" id="IPR016035">
    <property type="entry name" value="Acyl_Trfase/lysoPLipase"/>
</dbReference>
<dbReference type="Pfam" id="PF08240">
    <property type="entry name" value="ADH_N"/>
    <property type="match status" value="1"/>
</dbReference>
<dbReference type="Gene3D" id="3.30.70.3290">
    <property type="match status" value="1"/>
</dbReference>
<keyword evidence="2" id="KW-0597">Phosphoprotein</keyword>
<dbReference type="Pfam" id="PF13602">
    <property type="entry name" value="ADH_zinc_N_2"/>
    <property type="match status" value="1"/>
</dbReference>
<dbReference type="Gene3D" id="3.40.47.10">
    <property type="match status" value="1"/>
</dbReference>
<dbReference type="SMART" id="SM00825">
    <property type="entry name" value="PKS_KS"/>
    <property type="match status" value="1"/>
</dbReference>
<evidence type="ECO:0000256" key="1">
    <source>
        <dbReference type="ARBA" id="ARBA00022450"/>
    </source>
</evidence>
<dbReference type="InterPro" id="IPR042104">
    <property type="entry name" value="PKS_dehydratase_sf"/>
</dbReference>
<dbReference type="InterPro" id="IPR020806">
    <property type="entry name" value="PKS_PP-bd"/>
</dbReference>
<evidence type="ECO:0000256" key="4">
    <source>
        <dbReference type="ARBA" id="ARBA00023268"/>
    </source>
</evidence>
<dbReference type="PROSITE" id="PS50075">
    <property type="entry name" value="CARRIER"/>
    <property type="match status" value="1"/>
</dbReference>
<dbReference type="SMART" id="SM00826">
    <property type="entry name" value="PKS_DH"/>
    <property type="match status" value="1"/>
</dbReference>
<evidence type="ECO:0000256" key="3">
    <source>
        <dbReference type="ARBA" id="ARBA00022679"/>
    </source>
</evidence>
<dbReference type="Pfam" id="PF00109">
    <property type="entry name" value="ketoacyl-synt"/>
    <property type="match status" value="1"/>
</dbReference>